<dbReference type="Proteomes" id="UP000583929">
    <property type="component" value="Unassembled WGS sequence"/>
</dbReference>
<evidence type="ECO:0000259" key="1">
    <source>
        <dbReference type="Pfam" id="PF10536"/>
    </source>
</evidence>
<dbReference type="AlphaFoldDB" id="A0A7J6DXY4"/>
<organism evidence="2 3">
    <name type="scientific">Cannabis sativa</name>
    <name type="common">Hemp</name>
    <name type="synonym">Marijuana</name>
    <dbReference type="NCBI Taxonomy" id="3483"/>
    <lineage>
        <taxon>Eukaryota</taxon>
        <taxon>Viridiplantae</taxon>
        <taxon>Streptophyta</taxon>
        <taxon>Embryophyta</taxon>
        <taxon>Tracheophyta</taxon>
        <taxon>Spermatophyta</taxon>
        <taxon>Magnoliopsida</taxon>
        <taxon>eudicotyledons</taxon>
        <taxon>Gunneridae</taxon>
        <taxon>Pentapetalae</taxon>
        <taxon>rosids</taxon>
        <taxon>fabids</taxon>
        <taxon>Rosales</taxon>
        <taxon>Cannabaceae</taxon>
        <taxon>Cannabis</taxon>
    </lineage>
</organism>
<name>A0A7J6DXY4_CANSA</name>
<protein>
    <recommendedName>
        <fullName evidence="1">Aminotransferase-like plant mobile domain-containing protein</fullName>
    </recommendedName>
</protein>
<dbReference type="InterPro" id="IPR019557">
    <property type="entry name" value="AminoTfrase-like_pln_mobile"/>
</dbReference>
<dbReference type="PANTHER" id="PTHR46033:SF80">
    <property type="entry name" value="PROTEIN MAIN-LIKE 2-LIKE"/>
    <property type="match status" value="1"/>
</dbReference>
<comment type="caution">
    <text evidence="2">The sequence shown here is derived from an EMBL/GenBank/DDBJ whole genome shotgun (WGS) entry which is preliminary data.</text>
</comment>
<reference evidence="2 3" key="1">
    <citation type="journal article" date="2020" name="bioRxiv">
        <title>Sequence and annotation of 42 cannabis genomes reveals extensive copy number variation in cannabinoid synthesis and pathogen resistance genes.</title>
        <authorList>
            <person name="Mckernan K.J."/>
            <person name="Helbert Y."/>
            <person name="Kane L.T."/>
            <person name="Ebling H."/>
            <person name="Zhang L."/>
            <person name="Liu B."/>
            <person name="Eaton Z."/>
            <person name="Mclaughlin S."/>
            <person name="Kingan S."/>
            <person name="Baybayan P."/>
            <person name="Concepcion G."/>
            <person name="Jordan M."/>
            <person name="Riva A."/>
            <person name="Barbazuk W."/>
            <person name="Harkins T."/>
        </authorList>
    </citation>
    <scope>NUCLEOTIDE SEQUENCE [LARGE SCALE GENOMIC DNA]</scope>
    <source>
        <strain evidence="3">cv. Jamaican Lion 4</strain>
        <tissue evidence="2">Leaf</tissue>
    </source>
</reference>
<evidence type="ECO:0000313" key="2">
    <source>
        <dbReference type="EMBL" id="KAF4351005.1"/>
    </source>
</evidence>
<dbReference type="Pfam" id="PF10536">
    <property type="entry name" value="PMD"/>
    <property type="match status" value="1"/>
</dbReference>
<accession>A0A7J6DXY4</accession>
<proteinExistence type="predicted"/>
<sequence>MTVSSTVESAVSSECDDAPPSRDELFPIIYEKDRVYLYQDSMRDHIISGQNLPLRCHYEGNDFEIDYRSLSGAINGWKERSISVSTRFQALLKSVGILSSMWVCSGIEIFRDVTILNQLVSFWCPTTHTILVNWDEFSITLEDVYALPLLPICSITSAIEPVSKDERDLLSALTEASNDLKKNDATCDMHEWITHFHRGNGYSLVELAACITLWLSRKQLQIRAFYLGTLYHNLDSIVRDINSGSMKTISVVDATFLQLFIWESFHKLAPPRKCLKDGSSRAWSVFRSRLKGSVQLTDIVDYFRIQLPPISYQHRCLFHLGHAGSLEKASKSCLLGSLQVSKRSYDLFQLPCKERQGGVSSKFVTCGCAKITYGQSVKVLQKERILPLKLRHTHKKHSLWTLLDMAWLVSVIFLLGLYRMIRNTASQETQLVDPLGHGLVGAHITSQETQLVDPPGHGLVGERHFPSRSISDDMMSAFLEGDQSVLGDVCWGSNLSEKGAETHTNHRLQCLPCSANSNHDGAISGLIQTTIPVGPIPTIVSFGVRNQNAHKACPSAPTDNPLVIEHIQVESEYGIDLAALVGLDSECLAPLGPYTSRFCSLHTSLDKEFTSFFENLSSIKKSLFIQLSSPSLPLLRLTFEISEQHYSHLLEYWKMLCLIFSERPSMLGKIVEFYFEVVNSSIRYRHLVGELEKMGEERDIKVREVEELNHKIAGMKQRCKDQGSPSNTWVYTPP</sequence>
<evidence type="ECO:0000313" key="3">
    <source>
        <dbReference type="Proteomes" id="UP000583929"/>
    </source>
</evidence>
<dbReference type="PANTHER" id="PTHR46033">
    <property type="entry name" value="PROTEIN MAIN-LIKE 2"/>
    <property type="match status" value="1"/>
</dbReference>
<feature type="domain" description="Aminotransferase-like plant mobile" evidence="1">
    <location>
        <begin position="102"/>
        <end position="217"/>
    </location>
</feature>
<dbReference type="InterPro" id="IPR044824">
    <property type="entry name" value="MAIN-like"/>
</dbReference>
<dbReference type="EMBL" id="JAATIQ010000578">
    <property type="protein sequence ID" value="KAF4351005.1"/>
    <property type="molecule type" value="Genomic_DNA"/>
</dbReference>
<dbReference type="GO" id="GO:0010073">
    <property type="term" value="P:meristem maintenance"/>
    <property type="evidence" value="ECO:0007669"/>
    <property type="project" value="InterPro"/>
</dbReference>
<keyword evidence="3" id="KW-1185">Reference proteome</keyword>
<gene>
    <name evidence="2" type="ORF">G4B88_015322</name>
</gene>